<accession>A0A6G4HXB7</accession>
<organism evidence="1">
    <name type="scientific">Clostridium botulinum</name>
    <dbReference type="NCBI Taxonomy" id="1491"/>
    <lineage>
        <taxon>Bacteria</taxon>
        <taxon>Bacillati</taxon>
        <taxon>Bacillota</taxon>
        <taxon>Clostridia</taxon>
        <taxon>Eubacteriales</taxon>
        <taxon>Clostridiaceae</taxon>
        <taxon>Clostridium</taxon>
    </lineage>
</organism>
<protein>
    <submittedName>
        <fullName evidence="1">Uncharacterized protein</fullName>
    </submittedName>
</protein>
<dbReference type="EMBL" id="SXEU01000008">
    <property type="protein sequence ID" value="NFV17828.1"/>
    <property type="molecule type" value="Genomic_DNA"/>
</dbReference>
<sequence length="70" mass="7654">MASIVKISPMMPNVIATAGTEINPAVLPCELDAMHTIIREETIVAIVDFLIIPIYKGTRPNKMAETMITN</sequence>
<evidence type="ECO:0000313" key="1">
    <source>
        <dbReference type="EMBL" id="NFV17828.1"/>
    </source>
</evidence>
<comment type="caution">
    <text evidence="1">The sequence shown here is derived from an EMBL/GenBank/DDBJ whole genome shotgun (WGS) entry which is preliminary data.</text>
</comment>
<gene>
    <name evidence="1" type="ORF">FDG29_16920</name>
</gene>
<reference evidence="1" key="1">
    <citation type="submission" date="2019-04" db="EMBL/GenBank/DDBJ databases">
        <title>Genome sequencing of Clostridium botulinum Groups I-IV and Clostridium butyricum.</title>
        <authorList>
            <person name="Brunt J."/>
            <person name="Van Vliet A.H.M."/>
            <person name="Stringer S.C."/>
            <person name="Carter A.T."/>
            <person name="Peck M.W."/>
        </authorList>
    </citation>
    <scope>NUCLEOTIDE SEQUENCE</scope>
    <source>
        <strain evidence="1">751/1</strain>
    </source>
</reference>
<name>A0A6G4HXB7_CLOBO</name>
<dbReference type="AlphaFoldDB" id="A0A6G4HXB7"/>
<proteinExistence type="predicted"/>